<keyword evidence="3" id="KW-1185">Reference proteome</keyword>
<comment type="caution">
    <text evidence="2">The sequence shown here is derived from an EMBL/GenBank/DDBJ whole genome shotgun (WGS) entry which is preliminary data.</text>
</comment>
<evidence type="ECO:0000313" key="3">
    <source>
        <dbReference type="Proteomes" id="UP001183202"/>
    </source>
</evidence>
<sequence>MHMSTDAGSAAAPEDAATHDVSSERPGLESADPGSADSATSTPDTADRGVEGSADSDADDSDGAVSSETQTTAGTPGSAGDADDPRAEGFVASLIRDSTITGLPGDTGTPPVEPHAPQAQQEGDEPVGSEPPAGDNPHGVD</sequence>
<reference evidence="3" key="1">
    <citation type="submission" date="2023-07" db="EMBL/GenBank/DDBJ databases">
        <title>30 novel species of actinomycetes from the DSMZ collection.</title>
        <authorList>
            <person name="Nouioui I."/>
        </authorList>
    </citation>
    <scope>NUCLEOTIDE SEQUENCE [LARGE SCALE GENOMIC DNA]</scope>
    <source>
        <strain evidence="3">DSM 45834</strain>
    </source>
</reference>
<feature type="region of interest" description="Disordered" evidence="1">
    <location>
        <begin position="1"/>
        <end position="141"/>
    </location>
</feature>
<accession>A0ABU2N4J0</accession>
<evidence type="ECO:0000313" key="2">
    <source>
        <dbReference type="EMBL" id="MDT0348836.1"/>
    </source>
</evidence>
<dbReference type="Proteomes" id="UP001183202">
    <property type="component" value="Unassembled WGS sequence"/>
</dbReference>
<protein>
    <recommendedName>
        <fullName evidence="4">Syndecan 1</fullName>
    </recommendedName>
</protein>
<name>A0ABU2N4J0_9PSEU</name>
<feature type="compositionally biased region" description="Basic and acidic residues" evidence="1">
    <location>
        <begin position="16"/>
        <end position="27"/>
    </location>
</feature>
<gene>
    <name evidence="2" type="ORF">RM445_04785</name>
</gene>
<evidence type="ECO:0000256" key="1">
    <source>
        <dbReference type="SAM" id="MobiDB-lite"/>
    </source>
</evidence>
<organism evidence="2 3">
    <name type="scientific">Pseudonocardia charpentierae</name>
    <dbReference type="NCBI Taxonomy" id="3075545"/>
    <lineage>
        <taxon>Bacteria</taxon>
        <taxon>Bacillati</taxon>
        <taxon>Actinomycetota</taxon>
        <taxon>Actinomycetes</taxon>
        <taxon>Pseudonocardiales</taxon>
        <taxon>Pseudonocardiaceae</taxon>
        <taxon>Pseudonocardia</taxon>
    </lineage>
</organism>
<dbReference type="EMBL" id="JAVREJ010000002">
    <property type="protein sequence ID" value="MDT0348836.1"/>
    <property type="molecule type" value="Genomic_DNA"/>
</dbReference>
<proteinExistence type="predicted"/>
<evidence type="ECO:0008006" key="4">
    <source>
        <dbReference type="Google" id="ProtNLM"/>
    </source>
</evidence>
<dbReference type="RefSeq" id="WP_311554768.1">
    <property type="nucleotide sequence ID" value="NZ_JAVREJ010000002.1"/>
</dbReference>